<dbReference type="PANTHER" id="PTHR43798:SF33">
    <property type="entry name" value="HYDROLASE, PUTATIVE (AFU_ORTHOLOGUE AFUA_2G14860)-RELATED"/>
    <property type="match status" value="1"/>
</dbReference>
<dbReference type="InterPro" id="IPR000073">
    <property type="entry name" value="AB_hydrolase_1"/>
</dbReference>
<dbReference type="PANTHER" id="PTHR43798">
    <property type="entry name" value="MONOACYLGLYCEROL LIPASE"/>
    <property type="match status" value="1"/>
</dbReference>
<keyword evidence="3" id="KW-1185">Reference proteome</keyword>
<accession>A8NBT5</accession>
<dbReference type="InterPro" id="IPR029058">
    <property type="entry name" value="AB_hydrolase_fold"/>
</dbReference>
<dbReference type="Pfam" id="PF00561">
    <property type="entry name" value="Abhydrolase_1"/>
    <property type="match status" value="1"/>
</dbReference>
<dbReference type="InParanoid" id="A8NBT5"/>
<dbReference type="OrthoDB" id="19657at2759"/>
<dbReference type="PRINTS" id="PR00111">
    <property type="entry name" value="ABHYDROLASE"/>
</dbReference>
<proteinExistence type="predicted"/>
<reference evidence="2 3" key="1">
    <citation type="journal article" date="2010" name="Proc. Natl. Acad. Sci. U.S.A.">
        <title>Insights into evolution of multicellular fungi from the assembled chromosomes of the mushroom Coprinopsis cinerea (Coprinus cinereus).</title>
        <authorList>
            <person name="Stajich J.E."/>
            <person name="Wilke S.K."/>
            <person name="Ahren D."/>
            <person name="Au C.H."/>
            <person name="Birren B.W."/>
            <person name="Borodovsky M."/>
            <person name="Burns C."/>
            <person name="Canback B."/>
            <person name="Casselton L.A."/>
            <person name="Cheng C.K."/>
            <person name="Deng J."/>
            <person name="Dietrich F.S."/>
            <person name="Fargo D.C."/>
            <person name="Farman M.L."/>
            <person name="Gathman A.C."/>
            <person name="Goldberg J."/>
            <person name="Guigo R."/>
            <person name="Hoegger P.J."/>
            <person name="Hooker J.B."/>
            <person name="Huggins A."/>
            <person name="James T.Y."/>
            <person name="Kamada T."/>
            <person name="Kilaru S."/>
            <person name="Kodira C."/>
            <person name="Kues U."/>
            <person name="Kupfer D."/>
            <person name="Kwan H.S."/>
            <person name="Lomsadze A."/>
            <person name="Li W."/>
            <person name="Lilly W.W."/>
            <person name="Ma L.J."/>
            <person name="Mackey A.J."/>
            <person name="Manning G."/>
            <person name="Martin F."/>
            <person name="Muraguchi H."/>
            <person name="Natvig D.O."/>
            <person name="Palmerini H."/>
            <person name="Ramesh M.A."/>
            <person name="Rehmeyer C.J."/>
            <person name="Roe B.A."/>
            <person name="Shenoy N."/>
            <person name="Stanke M."/>
            <person name="Ter-Hovhannisyan V."/>
            <person name="Tunlid A."/>
            <person name="Velagapudi R."/>
            <person name="Vision T.J."/>
            <person name="Zeng Q."/>
            <person name="Zolan M.E."/>
            <person name="Pukkila P.J."/>
        </authorList>
    </citation>
    <scope>NUCLEOTIDE SEQUENCE [LARGE SCALE GENOMIC DNA]</scope>
    <source>
        <strain evidence="3">Okayama-7 / 130 / ATCC MYA-4618 / FGSC 9003</strain>
    </source>
</reference>
<dbReference type="GO" id="GO:0016020">
    <property type="term" value="C:membrane"/>
    <property type="evidence" value="ECO:0007669"/>
    <property type="project" value="TreeGrafter"/>
</dbReference>
<name>A8NBT5_COPC7</name>
<evidence type="ECO:0000259" key="1">
    <source>
        <dbReference type="Pfam" id="PF00561"/>
    </source>
</evidence>
<comment type="caution">
    <text evidence="2">The sequence shown here is derived from an EMBL/GenBank/DDBJ whole genome shotgun (WGS) entry which is preliminary data.</text>
</comment>
<dbReference type="InterPro" id="IPR050266">
    <property type="entry name" value="AB_hydrolase_sf"/>
</dbReference>
<dbReference type="VEuPathDB" id="FungiDB:CC1G_02545"/>
<sequence>MPQVSSNPPAGPITFNYNISTPSCPSAKSIDPSLPTLLMLHPIYMEHHIWHPQLADPQLRRFNIVVLDSRGHGRTGGDVPTDYRRPEAGEDVYHFMEALKLPPVHLVGLSMGACVALQVAVTHPEKVLSLTMVAPLPLNEPAEVLEGRQEIYDCWEAAVSDPEKVDEDALLHTAYGAVELGCNGQKSKLIDVMLQIIIPFGLRNWRHDKIEQLHTLSVKFFSDRKPHSTKLLQRIQCPITLVHCGADIAYPIELAEEIRDRMEEAGLTVNLVDVPGAPHFGTLSHYFDINPIIHDFVAQQTKTPVPPALPSVVSPFEDEFAAAGCPNLGVGLDDSDSDEEFF</sequence>
<dbReference type="KEGG" id="cci:CC1G_02545"/>
<gene>
    <name evidence="2" type="ORF">CC1G_02545</name>
</gene>
<dbReference type="Gene3D" id="3.40.50.1820">
    <property type="entry name" value="alpha/beta hydrolase"/>
    <property type="match status" value="1"/>
</dbReference>
<dbReference type="AlphaFoldDB" id="A8NBT5"/>
<evidence type="ECO:0000313" key="2">
    <source>
        <dbReference type="EMBL" id="EAU89656.1"/>
    </source>
</evidence>
<dbReference type="Proteomes" id="UP000001861">
    <property type="component" value="Unassembled WGS sequence"/>
</dbReference>
<dbReference type="eggNOG" id="ENOG502SJFK">
    <property type="taxonomic scope" value="Eukaryota"/>
</dbReference>
<dbReference type="OMA" id="YIGQHIF"/>
<dbReference type="RefSeq" id="XP_001832283.1">
    <property type="nucleotide sequence ID" value="XM_001832231.2"/>
</dbReference>
<feature type="domain" description="AB hydrolase-1" evidence="1">
    <location>
        <begin position="35"/>
        <end position="143"/>
    </location>
</feature>
<dbReference type="EMBL" id="AACS02000009">
    <property type="protein sequence ID" value="EAU89656.1"/>
    <property type="molecule type" value="Genomic_DNA"/>
</dbReference>
<dbReference type="SUPFAM" id="SSF53474">
    <property type="entry name" value="alpha/beta-Hydrolases"/>
    <property type="match status" value="1"/>
</dbReference>
<organism evidence="2 3">
    <name type="scientific">Coprinopsis cinerea (strain Okayama-7 / 130 / ATCC MYA-4618 / FGSC 9003)</name>
    <name type="common">Inky cap fungus</name>
    <name type="synonym">Hormographiella aspergillata</name>
    <dbReference type="NCBI Taxonomy" id="240176"/>
    <lineage>
        <taxon>Eukaryota</taxon>
        <taxon>Fungi</taxon>
        <taxon>Dikarya</taxon>
        <taxon>Basidiomycota</taxon>
        <taxon>Agaricomycotina</taxon>
        <taxon>Agaricomycetes</taxon>
        <taxon>Agaricomycetidae</taxon>
        <taxon>Agaricales</taxon>
        <taxon>Agaricineae</taxon>
        <taxon>Psathyrellaceae</taxon>
        <taxon>Coprinopsis</taxon>
    </lineage>
</organism>
<protein>
    <recommendedName>
        <fullName evidence="1">AB hydrolase-1 domain-containing protein</fullName>
    </recommendedName>
</protein>
<dbReference type="GeneID" id="6008767"/>
<evidence type="ECO:0000313" key="3">
    <source>
        <dbReference type="Proteomes" id="UP000001861"/>
    </source>
</evidence>